<reference evidence="2 3" key="1">
    <citation type="submission" date="2016-10" db="EMBL/GenBank/DDBJ databases">
        <authorList>
            <person name="de Groot N.N."/>
        </authorList>
    </citation>
    <scope>NUCLEOTIDE SEQUENCE [LARGE SCALE GENOMIC DNA]</scope>
    <source>
        <strain evidence="2 3">Vu-144</strain>
    </source>
</reference>
<dbReference type="PANTHER" id="PTHR47751:SF1">
    <property type="entry name" value="SUPERFAMILY HYDROLASE, PUTATIVE (AFU_ORTHOLOGUE AFUA_2G16580)-RELATED"/>
    <property type="match status" value="1"/>
</dbReference>
<evidence type="ECO:0000259" key="1">
    <source>
        <dbReference type="Pfam" id="PF12697"/>
    </source>
</evidence>
<organism evidence="2 3">
    <name type="scientific">Arachidicoccus rhizosphaerae</name>
    <dbReference type="NCBI Taxonomy" id="551991"/>
    <lineage>
        <taxon>Bacteria</taxon>
        <taxon>Pseudomonadati</taxon>
        <taxon>Bacteroidota</taxon>
        <taxon>Chitinophagia</taxon>
        <taxon>Chitinophagales</taxon>
        <taxon>Chitinophagaceae</taxon>
        <taxon>Arachidicoccus</taxon>
    </lineage>
</organism>
<protein>
    <recommendedName>
        <fullName evidence="1">AB hydrolase-1 domain-containing protein</fullName>
    </recommendedName>
</protein>
<evidence type="ECO:0000313" key="3">
    <source>
        <dbReference type="Proteomes" id="UP000199041"/>
    </source>
</evidence>
<dbReference type="AlphaFoldDB" id="A0A1H3Y6X5"/>
<dbReference type="Pfam" id="PF12697">
    <property type="entry name" value="Abhydrolase_6"/>
    <property type="match status" value="1"/>
</dbReference>
<dbReference type="Proteomes" id="UP000199041">
    <property type="component" value="Unassembled WGS sequence"/>
</dbReference>
<feature type="domain" description="AB hydrolase-1" evidence="1">
    <location>
        <begin position="53"/>
        <end position="286"/>
    </location>
</feature>
<dbReference type="SUPFAM" id="SSF53474">
    <property type="entry name" value="alpha/beta-Hydrolases"/>
    <property type="match status" value="1"/>
</dbReference>
<keyword evidence="3" id="KW-1185">Reference proteome</keyword>
<dbReference type="InterPro" id="IPR029058">
    <property type="entry name" value="AB_hydrolase_fold"/>
</dbReference>
<gene>
    <name evidence="2" type="ORF">SAMN05192529_107116</name>
</gene>
<dbReference type="InterPro" id="IPR000073">
    <property type="entry name" value="AB_hydrolase_1"/>
</dbReference>
<dbReference type="OrthoDB" id="9805123at2"/>
<dbReference type="STRING" id="551991.SAMN05192529_107116"/>
<dbReference type="Gene3D" id="3.40.50.1820">
    <property type="entry name" value="alpha/beta hydrolase"/>
    <property type="match status" value="1"/>
</dbReference>
<proteinExistence type="predicted"/>
<dbReference type="EMBL" id="FNQY01000007">
    <property type="protein sequence ID" value="SEA06851.1"/>
    <property type="molecule type" value="Genomic_DNA"/>
</dbReference>
<accession>A0A1H3Y6X5</accession>
<sequence length="309" mass="33384">MGTNITGRQAVCFQSKGLNIAAELYIPQSATFPTAGIIVGHPGSGVKEQTAALYARLFSERGWIVLTFDAAYQGESEGYPRGQEDPGQRVEDFKCAVTYLSTLDIVDPDKIGLFGICASGGYVISAAASDIRVKAVATVIAADIHRQLRYGGDGKQAPSVIANMLNAAASDKAAVLKGALAGSFPLFPANEEEARTLGQHVYEGWEYYNTDRGQHPRSAKTLTWQSVELIATFDAFAFIRQITPRPLLMISGSEAATLWMTKDAFEKAAQPKEIMIIDGASHMALYDNLNYVTQAVNKTSDFFKSALLP</sequence>
<dbReference type="PANTHER" id="PTHR47751">
    <property type="entry name" value="SUPERFAMILY HYDROLASE, PUTATIVE (AFU_ORTHOLOGUE AFUA_2G16580)-RELATED"/>
    <property type="match status" value="1"/>
</dbReference>
<dbReference type="InterPro" id="IPR051411">
    <property type="entry name" value="Polyketide_trans_af380"/>
</dbReference>
<name>A0A1H3Y6X5_9BACT</name>
<evidence type="ECO:0000313" key="2">
    <source>
        <dbReference type="EMBL" id="SEA06851.1"/>
    </source>
</evidence>
<dbReference type="Gene3D" id="1.10.10.800">
    <property type="match status" value="1"/>
</dbReference>